<proteinExistence type="predicted"/>
<sequence>MSVACCIPIIECVYCLACARWVWKKFLYTAGRESENWGIATATEFEPVPRLCLYILSIYEDDVRNPIWAPPGGYGVNPDWIILKKTHVESQGRVTPYMIYLDHNNTDIVVAIRGLTLAKESDFLVLFDNKLGQTQFDGGYVHNGLLKAAQWVFEEDCEILRDLIEKYLDYRLTFVGHSLGAGVVTLLTILAIKNRERLGNIERRRIRCFAIAPARCISLNLAVRYADVINSIVLQDDFLPRTTVALEDIFKSLFCFPCLLCIMCLKDTCTLEEKMLKDPRRLYAPGRLYHIIVRKPFSLGKISPIVRTAVPVDGRFEHIVLSFNMTSDHAIIWILQESQRALDTMLERESAMDIPPEQRMVRKASIAKEHQEEHRAALQRAVALDVPQAYSPSAYGTFHEIEEGENSDRNEVSFPSSNRRKSWNELVKLLFGKRKGTQDGIV</sequence>
<protein>
    <submittedName>
        <fullName evidence="1">Uncharacterized protein</fullName>
    </submittedName>
</protein>
<evidence type="ECO:0000313" key="2">
    <source>
        <dbReference type="Proteomes" id="UP001060085"/>
    </source>
</evidence>
<organism evidence="1 2">
    <name type="scientific">Catharanthus roseus</name>
    <name type="common">Madagascar periwinkle</name>
    <name type="synonym">Vinca rosea</name>
    <dbReference type="NCBI Taxonomy" id="4058"/>
    <lineage>
        <taxon>Eukaryota</taxon>
        <taxon>Viridiplantae</taxon>
        <taxon>Streptophyta</taxon>
        <taxon>Embryophyta</taxon>
        <taxon>Tracheophyta</taxon>
        <taxon>Spermatophyta</taxon>
        <taxon>Magnoliopsida</taxon>
        <taxon>eudicotyledons</taxon>
        <taxon>Gunneridae</taxon>
        <taxon>Pentapetalae</taxon>
        <taxon>asterids</taxon>
        <taxon>lamiids</taxon>
        <taxon>Gentianales</taxon>
        <taxon>Apocynaceae</taxon>
        <taxon>Rauvolfioideae</taxon>
        <taxon>Vinceae</taxon>
        <taxon>Catharanthinae</taxon>
        <taxon>Catharanthus</taxon>
    </lineage>
</organism>
<reference evidence="2" key="1">
    <citation type="journal article" date="2023" name="Nat. Plants">
        <title>Single-cell RNA sequencing provides a high-resolution roadmap for understanding the multicellular compartmentation of specialized metabolism.</title>
        <authorList>
            <person name="Sun S."/>
            <person name="Shen X."/>
            <person name="Li Y."/>
            <person name="Li Y."/>
            <person name="Wang S."/>
            <person name="Li R."/>
            <person name="Zhang H."/>
            <person name="Shen G."/>
            <person name="Guo B."/>
            <person name="Wei J."/>
            <person name="Xu J."/>
            <person name="St-Pierre B."/>
            <person name="Chen S."/>
            <person name="Sun C."/>
        </authorList>
    </citation>
    <scope>NUCLEOTIDE SEQUENCE [LARGE SCALE GENOMIC DNA]</scope>
</reference>
<name>A0ACB9ZLC6_CATRO</name>
<dbReference type="EMBL" id="CM044708">
    <property type="protein sequence ID" value="KAI5647245.1"/>
    <property type="molecule type" value="Genomic_DNA"/>
</dbReference>
<gene>
    <name evidence="1" type="ORF">M9H77_33250</name>
</gene>
<evidence type="ECO:0000313" key="1">
    <source>
        <dbReference type="EMBL" id="KAI5647245.1"/>
    </source>
</evidence>
<comment type="caution">
    <text evidence="1">The sequence shown here is derived from an EMBL/GenBank/DDBJ whole genome shotgun (WGS) entry which is preliminary data.</text>
</comment>
<keyword evidence="2" id="KW-1185">Reference proteome</keyword>
<accession>A0ACB9ZLC6</accession>
<dbReference type="Proteomes" id="UP001060085">
    <property type="component" value="Linkage Group LG08"/>
</dbReference>